<evidence type="ECO:0000313" key="4">
    <source>
        <dbReference type="EMBL" id="KAJ8425088.1"/>
    </source>
</evidence>
<dbReference type="Proteomes" id="UP001153076">
    <property type="component" value="Unassembled WGS sequence"/>
</dbReference>
<evidence type="ECO:0000313" key="5">
    <source>
        <dbReference type="Proteomes" id="UP001153076"/>
    </source>
</evidence>
<dbReference type="InterPro" id="IPR004330">
    <property type="entry name" value="FAR1_DNA_bnd_dom"/>
</dbReference>
<protein>
    <recommendedName>
        <fullName evidence="3">FAR1 domain-containing protein</fullName>
    </recommendedName>
</protein>
<dbReference type="OrthoDB" id="691593at2759"/>
<feature type="domain" description="FAR1" evidence="3">
    <location>
        <begin position="107"/>
        <end position="155"/>
    </location>
</feature>
<accession>A0A9Q1JMD7</accession>
<dbReference type="Pfam" id="PF03101">
    <property type="entry name" value="FAR1"/>
    <property type="match status" value="1"/>
</dbReference>
<feature type="signal peptide" evidence="2">
    <location>
        <begin position="1"/>
        <end position="23"/>
    </location>
</feature>
<dbReference type="EMBL" id="JAKOGI010001548">
    <property type="protein sequence ID" value="KAJ8425088.1"/>
    <property type="molecule type" value="Genomic_DNA"/>
</dbReference>
<dbReference type="AlphaFoldDB" id="A0A9Q1JMD7"/>
<comment type="caution">
    <text evidence="4">The sequence shown here is derived from an EMBL/GenBank/DDBJ whole genome shotgun (WGS) entry which is preliminary data.</text>
</comment>
<proteinExistence type="predicted"/>
<dbReference type="PANTHER" id="PTHR46328:SF30">
    <property type="entry name" value="OS04G0641500 PROTEIN"/>
    <property type="match status" value="1"/>
</dbReference>
<sequence length="274" mass="31496">MTSLSSRLSLSVASLALSINTGACRWSPLWEIHWKTPPHHNRRPPSHLRMPPGYYNMEAAHEEGEQHPTPEKCQSPKHVIKEWLPFCEEEFKPKEGLEFANLEECEKFYKSYAHHVSFSICKWSSKKGKEGVQKYKYFVCSKQGFRWASTKHEDKLISRNWLVFLDCMQVAGRDWEKLTFVSKRIQNVLKEVKELCGSTSESKISELESFIGSSAAKQIDILPPKQCNSKGSGKQLKDGKEKSIEQQAKRLRLCKACRQQAYHDSRNCPSKSSS</sequence>
<feature type="chain" id="PRO_5040333826" description="FAR1 domain-containing protein" evidence="2">
    <location>
        <begin position="24"/>
        <end position="274"/>
    </location>
</feature>
<reference evidence="4" key="1">
    <citation type="submission" date="2022-04" db="EMBL/GenBank/DDBJ databases">
        <title>Carnegiea gigantea Genome sequencing and assembly v2.</title>
        <authorList>
            <person name="Copetti D."/>
            <person name="Sanderson M.J."/>
            <person name="Burquez A."/>
            <person name="Wojciechowski M.F."/>
        </authorList>
    </citation>
    <scope>NUCLEOTIDE SEQUENCE</scope>
    <source>
        <strain evidence="4">SGP5-SGP5p</strain>
        <tissue evidence="4">Aerial part</tissue>
    </source>
</reference>
<evidence type="ECO:0000256" key="1">
    <source>
        <dbReference type="SAM" id="MobiDB-lite"/>
    </source>
</evidence>
<gene>
    <name evidence="4" type="ORF">Cgig2_034024</name>
</gene>
<feature type="compositionally biased region" description="Basic and acidic residues" evidence="1">
    <location>
        <begin position="235"/>
        <end position="244"/>
    </location>
</feature>
<feature type="region of interest" description="Disordered" evidence="1">
    <location>
        <begin position="223"/>
        <end position="244"/>
    </location>
</feature>
<organism evidence="4 5">
    <name type="scientific">Carnegiea gigantea</name>
    <dbReference type="NCBI Taxonomy" id="171969"/>
    <lineage>
        <taxon>Eukaryota</taxon>
        <taxon>Viridiplantae</taxon>
        <taxon>Streptophyta</taxon>
        <taxon>Embryophyta</taxon>
        <taxon>Tracheophyta</taxon>
        <taxon>Spermatophyta</taxon>
        <taxon>Magnoliopsida</taxon>
        <taxon>eudicotyledons</taxon>
        <taxon>Gunneridae</taxon>
        <taxon>Pentapetalae</taxon>
        <taxon>Caryophyllales</taxon>
        <taxon>Cactineae</taxon>
        <taxon>Cactaceae</taxon>
        <taxon>Cactoideae</taxon>
        <taxon>Echinocereeae</taxon>
        <taxon>Carnegiea</taxon>
    </lineage>
</organism>
<keyword evidence="2" id="KW-0732">Signal</keyword>
<name>A0A9Q1JMD7_9CARY</name>
<evidence type="ECO:0000259" key="3">
    <source>
        <dbReference type="Pfam" id="PF03101"/>
    </source>
</evidence>
<dbReference type="PANTHER" id="PTHR46328">
    <property type="entry name" value="FAR-RED IMPAIRED RESPONSIVE (FAR1) FAMILY PROTEIN-RELATED"/>
    <property type="match status" value="1"/>
</dbReference>
<evidence type="ECO:0000256" key="2">
    <source>
        <dbReference type="SAM" id="SignalP"/>
    </source>
</evidence>
<keyword evidence="5" id="KW-1185">Reference proteome</keyword>